<evidence type="ECO:0000313" key="3">
    <source>
        <dbReference type="Proteomes" id="UP000324897"/>
    </source>
</evidence>
<comment type="caution">
    <text evidence="2">The sequence shown here is derived from an EMBL/GenBank/DDBJ whole genome shotgun (WGS) entry which is preliminary data.</text>
</comment>
<name>A0A5J9UTH2_9POAL</name>
<dbReference type="EMBL" id="RWGY01000013">
    <property type="protein sequence ID" value="TVU26588.1"/>
    <property type="molecule type" value="Genomic_DNA"/>
</dbReference>
<reference evidence="2 3" key="1">
    <citation type="journal article" date="2019" name="Sci. Rep.">
        <title>A high-quality genome of Eragrostis curvula grass provides insights into Poaceae evolution and supports new strategies to enhance forage quality.</title>
        <authorList>
            <person name="Carballo J."/>
            <person name="Santos B.A.C.M."/>
            <person name="Zappacosta D."/>
            <person name="Garbus I."/>
            <person name="Selva J.P."/>
            <person name="Gallo C.A."/>
            <person name="Diaz A."/>
            <person name="Albertini E."/>
            <person name="Caccamo M."/>
            <person name="Echenique V."/>
        </authorList>
    </citation>
    <scope>NUCLEOTIDE SEQUENCE [LARGE SCALE GENOMIC DNA]</scope>
    <source>
        <strain evidence="3">cv. Victoria</strain>
        <tissue evidence="2">Leaf</tissue>
    </source>
</reference>
<dbReference type="PANTHER" id="PTHR33085:SF132">
    <property type="entry name" value="OS02G0198100 PROTEIN"/>
    <property type="match status" value="1"/>
</dbReference>
<proteinExistence type="predicted"/>
<dbReference type="InterPro" id="IPR012871">
    <property type="entry name" value="DUF1668_ORYSA"/>
</dbReference>
<feature type="region of interest" description="Disordered" evidence="1">
    <location>
        <begin position="1"/>
        <end position="64"/>
    </location>
</feature>
<dbReference type="Gramene" id="TVU26588">
    <property type="protein sequence ID" value="TVU26588"/>
    <property type="gene ID" value="EJB05_29142"/>
</dbReference>
<dbReference type="AlphaFoldDB" id="A0A5J9UTH2"/>
<protein>
    <submittedName>
        <fullName evidence="2">Uncharacterized protein</fullName>
    </submittedName>
</protein>
<accession>A0A5J9UTH2</accession>
<dbReference type="OrthoDB" id="673361at2759"/>
<organism evidence="2 3">
    <name type="scientific">Eragrostis curvula</name>
    <name type="common">weeping love grass</name>
    <dbReference type="NCBI Taxonomy" id="38414"/>
    <lineage>
        <taxon>Eukaryota</taxon>
        <taxon>Viridiplantae</taxon>
        <taxon>Streptophyta</taxon>
        <taxon>Embryophyta</taxon>
        <taxon>Tracheophyta</taxon>
        <taxon>Spermatophyta</taxon>
        <taxon>Magnoliopsida</taxon>
        <taxon>Liliopsida</taxon>
        <taxon>Poales</taxon>
        <taxon>Poaceae</taxon>
        <taxon>PACMAD clade</taxon>
        <taxon>Chloridoideae</taxon>
        <taxon>Eragrostideae</taxon>
        <taxon>Eragrostidinae</taxon>
        <taxon>Eragrostis</taxon>
    </lineage>
</organism>
<feature type="non-terminal residue" evidence="2">
    <location>
        <position position="1"/>
    </location>
</feature>
<dbReference type="Proteomes" id="UP000324897">
    <property type="component" value="Chromosome 2"/>
</dbReference>
<dbReference type="Pfam" id="PF07893">
    <property type="entry name" value="DUF1668"/>
    <property type="match status" value="1"/>
</dbReference>
<gene>
    <name evidence="2" type="ORF">EJB05_29142</name>
</gene>
<evidence type="ECO:0000256" key="1">
    <source>
        <dbReference type="SAM" id="MobiDB-lite"/>
    </source>
</evidence>
<evidence type="ECO:0000313" key="2">
    <source>
        <dbReference type="EMBL" id="TVU26588.1"/>
    </source>
</evidence>
<dbReference type="PANTHER" id="PTHR33085">
    <property type="entry name" value="OS12G0113100 PROTEIN-RELATED"/>
    <property type="match status" value="1"/>
</dbReference>
<keyword evidence="3" id="KW-1185">Reference proteome</keyword>
<sequence length="460" mass="50438">MLLSLAADFKVSYKPRSNRPPTNQHRRLPKPNPGGHEDGGQEEEGSRPHGGSPPANCSTPGDNDEVVKSAKQVYLVAPLRSKKPPAHRVFMLEPAAAAAGADGREPRRRRARAVAEFPSGGERHTMSFVVAHWEQRSWIVGVGGTHGDTYIHDPSTAETIQGPELQPKRRPILLSMGGKVYAMSRYPEVRKSQFDFEPWFKSLSLRKGVPTVTGPGYRAWKHLPSPPCFPCLLDPLEYRNPPRVSVKSYAAVASSHILISLDDNNEAGTWAFDVAKKTWVKVSNQGLPFVGQAVPLGGSLFAACYTTNNSDRATAIFDMSIKGSSTQSASGKLATSLLSILEYPVASVEDTLPIFCPTGKGSFCSIWLGPSCQIRKARSHAKKRLKIILTAFKIDNIDDILTACQKGSDKAEEVLQVPVQVKHQNQTYKLHGAPTFQNARMPPIALLSMDTELHELFERT</sequence>
<feature type="compositionally biased region" description="Basic and acidic residues" evidence="1">
    <location>
        <begin position="35"/>
        <end position="47"/>
    </location>
</feature>